<name>A0A1H3X6S6_9ACTO</name>
<dbReference type="Proteomes" id="UP000199288">
    <property type="component" value="Unassembled WGS sequence"/>
</dbReference>
<keyword evidence="1" id="KW-0812">Transmembrane</keyword>
<dbReference type="Pfam" id="PF03703">
    <property type="entry name" value="bPH_2"/>
    <property type="match status" value="1"/>
</dbReference>
<protein>
    <recommendedName>
        <fullName evidence="2">YdbS-like PH domain-containing protein</fullName>
    </recommendedName>
</protein>
<keyword evidence="1" id="KW-1133">Transmembrane helix</keyword>
<accession>A0A1H3X6S6</accession>
<keyword evidence="4" id="KW-1185">Reference proteome</keyword>
<reference evidence="4" key="1">
    <citation type="submission" date="2016-10" db="EMBL/GenBank/DDBJ databases">
        <authorList>
            <person name="Varghese N."/>
            <person name="Submissions S."/>
        </authorList>
    </citation>
    <scope>NUCLEOTIDE SEQUENCE [LARGE SCALE GENOMIC DNA]</scope>
    <source>
        <strain evidence="4">KPR-1</strain>
    </source>
</reference>
<evidence type="ECO:0000256" key="1">
    <source>
        <dbReference type="SAM" id="Phobius"/>
    </source>
</evidence>
<dbReference type="EMBL" id="FNQV01000003">
    <property type="protein sequence ID" value="SDZ94973.1"/>
    <property type="molecule type" value="Genomic_DNA"/>
</dbReference>
<dbReference type="InterPro" id="IPR005182">
    <property type="entry name" value="YdbS-like_PH"/>
</dbReference>
<dbReference type="PANTHER" id="PTHR34473:SF3">
    <property type="entry name" value="TRANSMEMBRANE PROTEIN-RELATED"/>
    <property type="match status" value="1"/>
</dbReference>
<feature type="transmembrane region" description="Helical" evidence="1">
    <location>
        <begin position="34"/>
        <end position="53"/>
    </location>
</feature>
<dbReference type="AlphaFoldDB" id="A0A1H3X6S6"/>
<keyword evidence="1" id="KW-0472">Membrane</keyword>
<gene>
    <name evidence="3" type="ORF">SAMN02910418_00624</name>
</gene>
<evidence type="ECO:0000259" key="2">
    <source>
        <dbReference type="Pfam" id="PF03703"/>
    </source>
</evidence>
<evidence type="ECO:0000313" key="4">
    <source>
        <dbReference type="Proteomes" id="UP000199288"/>
    </source>
</evidence>
<feature type="domain" description="YdbS-like PH" evidence="2">
    <location>
        <begin position="84"/>
        <end position="161"/>
    </location>
</feature>
<dbReference type="PANTHER" id="PTHR34473">
    <property type="entry name" value="UPF0699 TRANSMEMBRANE PROTEIN YDBS"/>
    <property type="match status" value="1"/>
</dbReference>
<organism evidence="3 4">
    <name type="scientific">Bowdeniella nasicola</name>
    <dbReference type="NCBI Taxonomy" id="208480"/>
    <lineage>
        <taxon>Bacteria</taxon>
        <taxon>Bacillati</taxon>
        <taxon>Actinomycetota</taxon>
        <taxon>Actinomycetes</taxon>
        <taxon>Actinomycetales</taxon>
        <taxon>Actinomycetaceae</taxon>
        <taxon>Bowdeniella</taxon>
    </lineage>
</organism>
<proteinExistence type="predicted"/>
<sequence>MMWDNSAMTSQGARTIFDPAGIEFRPVSDGLMKARLIITAAVLAVPLIAAIIIALTLTAWLWIAVGVIAVLAAWLSWLIPRQVRALGYAETESDLVIRRGIMFRSLSIVPYGRMQYVDVSEGPIARWCGIASIQLHTASAATDASIDGLPPAEAARLRDRLTAKGEANLAGL</sequence>
<evidence type="ECO:0000313" key="3">
    <source>
        <dbReference type="EMBL" id="SDZ94973.1"/>
    </source>
</evidence>
<feature type="transmembrane region" description="Helical" evidence="1">
    <location>
        <begin position="59"/>
        <end position="79"/>
    </location>
</feature>